<organism evidence="17 18">
    <name type="scientific">Sphingomonas kaistensis</name>
    <dbReference type="NCBI Taxonomy" id="298708"/>
    <lineage>
        <taxon>Bacteria</taxon>
        <taxon>Pseudomonadati</taxon>
        <taxon>Pseudomonadota</taxon>
        <taxon>Alphaproteobacteria</taxon>
        <taxon>Sphingomonadales</taxon>
        <taxon>Sphingomonadaceae</taxon>
        <taxon>Sphingomonas</taxon>
    </lineage>
</organism>
<dbReference type="PROSITE" id="PS52016">
    <property type="entry name" value="TONB_DEPENDENT_REC_3"/>
    <property type="match status" value="1"/>
</dbReference>
<keyword evidence="8 12" id="KW-0798">TonB box</keyword>
<dbReference type="GO" id="GO:0006826">
    <property type="term" value="P:iron ion transport"/>
    <property type="evidence" value="ECO:0007669"/>
    <property type="project" value="UniProtKB-KW"/>
</dbReference>
<dbReference type="Gene3D" id="2.40.170.20">
    <property type="entry name" value="TonB-dependent receptor, beta-barrel domain"/>
    <property type="match status" value="1"/>
</dbReference>
<feature type="chain" id="PRO_5030625461" evidence="14">
    <location>
        <begin position="24"/>
        <end position="751"/>
    </location>
</feature>
<dbReference type="AlphaFoldDB" id="A0A7X5Y678"/>
<dbReference type="EMBL" id="JAATJC010000001">
    <property type="protein sequence ID" value="NJC04645.1"/>
    <property type="molecule type" value="Genomic_DNA"/>
</dbReference>
<dbReference type="InterPro" id="IPR036942">
    <property type="entry name" value="Beta-barrel_TonB_sf"/>
</dbReference>
<dbReference type="Proteomes" id="UP000558192">
    <property type="component" value="Unassembled WGS sequence"/>
</dbReference>
<proteinExistence type="inferred from homology"/>
<dbReference type="RefSeq" id="WP_168067439.1">
    <property type="nucleotide sequence ID" value="NZ_JAATJC010000001.1"/>
</dbReference>
<evidence type="ECO:0000256" key="9">
    <source>
        <dbReference type="ARBA" id="ARBA00023136"/>
    </source>
</evidence>
<keyword evidence="2 11" id="KW-0813">Transport</keyword>
<comment type="subcellular location">
    <subcellularLocation>
        <location evidence="1 11">Cell outer membrane</location>
        <topology evidence="1 11">Multi-pass membrane protein</topology>
    </subcellularLocation>
</comment>
<evidence type="ECO:0000256" key="10">
    <source>
        <dbReference type="ARBA" id="ARBA00023237"/>
    </source>
</evidence>
<reference evidence="17 18" key="1">
    <citation type="submission" date="2020-03" db="EMBL/GenBank/DDBJ databases">
        <title>Genomic Encyclopedia of Type Strains, Phase IV (KMG-IV): sequencing the most valuable type-strain genomes for metagenomic binning, comparative biology and taxonomic classification.</title>
        <authorList>
            <person name="Goeker M."/>
        </authorList>
    </citation>
    <scope>NUCLEOTIDE SEQUENCE [LARGE SCALE GENOMIC DNA]</scope>
    <source>
        <strain evidence="17 18">DSM 16846</strain>
    </source>
</reference>
<evidence type="ECO:0000256" key="3">
    <source>
        <dbReference type="ARBA" id="ARBA00022452"/>
    </source>
</evidence>
<keyword evidence="7" id="KW-0406">Ion transport</keyword>
<gene>
    <name evidence="17" type="ORF">GGQ97_000438</name>
</gene>
<keyword evidence="18" id="KW-1185">Reference proteome</keyword>
<evidence type="ECO:0000256" key="13">
    <source>
        <dbReference type="SAM" id="MobiDB-lite"/>
    </source>
</evidence>
<evidence type="ECO:0000256" key="11">
    <source>
        <dbReference type="PROSITE-ProRule" id="PRU01360"/>
    </source>
</evidence>
<dbReference type="SUPFAM" id="SSF56935">
    <property type="entry name" value="Porins"/>
    <property type="match status" value="1"/>
</dbReference>
<keyword evidence="17" id="KW-0675">Receptor</keyword>
<evidence type="ECO:0000313" key="18">
    <source>
        <dbReference type="Proteomes" id="UP000558192"/>
    </source>
</evidence>
<keyword evidence="14" id="KW-0732">Signal</keyword>
<feature type="domain" description="TonB-dependent receptor plug" evidence="16">
    <location>
        <begin position="59"/>
        <end position="165"/>
    </location>
</feature>
<keyword evidence="3 11" id="KW-1134">Transmembrane beta strand</keyword>
<dbReference type="GO" id="GO:0009279">
    <property type="term" value="C:cell outer membrane"/>
    <property type="evidence" value="ECO:0007669"/>
    <property type="project" value="UniProtKB-SubCell"/>
</dbReference>
<evidence type="ECO:0000313" key="17">
    <source>
        <dbReference type="EMBL" id="NJC04645.1"/>
    </source>
</evidence>
<dbReference type="Pfam" id="PF00593">
    <property type="entry name" value="TonB_dep_Rec_b-barrel"/>
    <property type="match status" value="1"/>
</dbReference>
<evidence type="ECO:0000256" key="2">
    <source>
        <dbReference type="ARBA" id="ARBA00022448"/>
    </source>
</evidence>
<dbReference type="InterPro" id="IPR000531">
    <property type="entry name" value="Beta-barrel_TonB"/>
</dbReference>
<keyword evidence="9 11" id="KW-0472">Membrane</keyword>
<evidence type="ECO:0000256" key="14">
    <source>
        <dbReference type="SAM" id="SignalP"/>
    </source>
</evidence>
<accession>A0A7X5Y678</accession>
<feature type="domain" description="TonB-dependent receptor-like beta-barrel" evidence="15">
    <location>
        <begin position="276"/>
        <end position="721"/>
    </location>
</feature>
<evidence type="ECO:0000256" key="6">
    <source>
        <dbReference type="ARBA" id="ARBA00023004"/>
    </source>
</evidence>
<evidence type="ECO:0000256" key="4">
    <source>
        <dbReference type="ARBA" id="ARBA00022496"/>
    </source>
</evidence>
<dbReference type="InterPro" id="IPR039426">
    <property type="entry name" value="TonB-dep_rcpt-like"/>
</dbReference>
<name>A0A7X5Y678_9SPHN</name>
<dbReference type="Pfam" id="PF07715">
    <property type="entry name" value="Plug"/>
    <property type="match status" value="1"/>
</dbReference>
<evidence type="ECO:0000259" key="16">
    <source>
        <dbReference type="Pfam" id="PF07715"/>
    </source>
</evidence>
<comment type="caution">
    <text evidence="17">The sequence shown here is derived from an EMBL/GenBank/DDBJ whole genome shotgun (WGS) entry which is preliminary data.</text>
</comment>
<feature type="signal peptide" evidence="14">
    <location>
        <begin position="1"/>
        <end position="23"/>
    </location>
</feature>
<dbReference type="InterPro" id="IPR012910">
    <property type="entry name" value="Plug_dom"/>
</dbReference>
<evidence type="ECO:0000256" key="8">
    <source>
        <dbReference type="ARBA" id="ARBA00023077"/>
    </source>
</evidence>
<keyword evidence="5 11" id="KW-0812">Transmembrane</keyword>
<sequence>MGIRNRLIGASMVAIAWTGTASAQTPPPADPGASTEQAEAPAPTQGEIIVTARRRSENLQRTPLSGSVLSGTDLAEKGISNVDALQFGTPSIVVNNFGQGIDFNVRGIGKGEHNTQTATGVITYRDGAPTFPGYFQLEPYYDVANVQVLRGPQGTIVGQNATGGAVFVNSNDPIIGGGNRGYVSANVGNYSQAGFEGAVNLPVSDTFAARVAVYGLRRDGFYDITGPGGAPYTGNNGDQRHIAGRLSLLWKPSSQLTILSKTDLVYLDMGGYPATPFRDYYKNFPIGSSTPNPTYRDLYDISLNSPQEARDKFYRTILRVNYEFAGGMQLRSVSGYSKGNTKYRADLDGTAALTPVTADRTFFDSVDERQFSQEVTLISPDTSRFTYLIGAFGAWNKYDFKAPFQFVSDNSSAPGAASEYRLQGINPNRSLAAFGQIGFALTPQLKVELGGRYTASRSRNDVDILQFGVPLVAEQLTKSDDFSYKASLGWEASRDHYVYGFIATGFKPGGLNVPVGLGTPAPFGPETVTSYELGWKGYFANRRIRTTVAAFHNSYKDFQVIIGNPTLPVFGLEVNVPGTTKITGIEGEIEARFGALSLGLGMNVLNSKIGRFFALDQRGTLSLSPCLPESGPETTLCRNLQGNDQTYAPNFTFNANASYDFALGGDTVLTPRVNFGHIGKQWATLFQNPARGDRIPERNIVNAQVALRSGTLTLTAYSTNLTDQHFPAALNSGLYFAGSPRQYGLKVQKSF</sequence>
<evidence type="ECO:0000256" key="5">
    <source>
        <dbReference type="ARBA" id="ARBA00022692"/>
    </source>
</evidence>
<evidence type="ECO:0000259" key="15">
    <source>
        <dbReference type="Pfam" id="PF00593"/>
    </source>
</evidence>
<evidence type="ECO:0000256" key="1">
    <source>
        <dbReference type="ARBA" id="ARBA00004571"/>
    </source>
</evidence>
<comment type="similarity">
    <text evidence="11 12">Belongs to the TonB-dependent receptor family.</text>
</comment>
<dbReference type="PANTHER" id="PTHR32552:SF81">
    <property type="entry name" value="TONB-DEPENDENT OUTER MEMBRANE RECEPTOR"/>
    <property type="match status" value="1"/>
</dbReference>
<evidence type="ECO:0000256" key="7">
    <source>
        <dbReference type="ARBA" id="ARBA00023065"/>
    </source>
</evidence>
<evidence type="ECO:0000256" key="12">
    <source>
        <dbReference type="RuleBase" id="RU003357"/>
    </source>
</evidence>
<feature type="region of interest" description="Disordered" evidence="13">
    <location>
        <begin position="21"/>
        <end position="45"/>
    </location>
</feature>
<dbReference type="PANTHER" id="PTHR32552">
    <property type="entry name" value="FERRICHROME IRON RECEPTOR-RELATED"/>
    <property type="match status" value="1"/>
</dbReference>
<keyword evidence="6" id="KW-0408">Iron</keyword>
<protein>
    <submittedName>
        <fullName evidence="17">Iron complex outermembrane receptor protein</fullName>
    </submittedName>
</protein>
<keyword evidence="10 11" id="KW-0998">Cell outer membrane</keyword>
<keyword evidence="4" id="KW-0410">Iron transport</keyword>